<reference evidence="1" key="1">
    <citation type="journal article" date="2020" name="Nature">
        <title>Giant virus diversity and host interactions through global metagenomics.</title>
        <authorList>
            <person name="Schulz F."/>
            <person name="Roux S."/>
            <person name="Paez-Espino D."/>
            <person name="Jungbluth S."/>
            <person name="Walsh D.A."/>
            <person name="Denef V.J."/>
            <person name="McMahon K.D."/>
            <person name="Konstantinidis K.T."/>
            <person name="Eloe-Fadrosh E.A."/>
            <person name="Kyrpides N.C."/>
            <person name="Woyke T."/>
        </authorList>
    </citation>
    <scope>NUCLEOTIDE SEQUENCE</scope>
    <source>
        <strain evidence="1">GVMAG-S-1039698-54</strain>
    </source>
</reference>
<proteinExistence type="predicted"/>
<evidence type="ECO:0000313" key="1">
    <source>
        <dbReference type="EMBL" id="QHS80282.1"/>
    </source>
</evidence>
<sequence>MFSIKTEIYLDKYNDCYRKILVINKNPGDVHLNPYLKTIKKEKLSPFTYDNCCNNYESTHCSVAIMNPSNKNEFLSLENIGDFFTILIENGYKIDTEITKMLQQSSEKINNLICFISKIN</sequence>
<accession>A0A6C0AKM0</accession>
<dbReference type="EMBL" id="MN740676">
    <property type="protein sequence ID" value="QHS80282.1"/>
    <property type="molecule type" value="Genomic_DNA"/>
</dbReference>
<organism evidence="1">
    <name type="scientific">viral metagenome</name>
    <dbReference type="NCBI Taxonomy" id="1070528"/>
    <lineage>
        <taxon>unclassified sequences</taxon>
        <taxon>metagenomes</taxon>
        <taxon>organismal metagenomes</taxon>
    </lineage>
</organism>
<dbReference type="AlphaFoldDB" id="A0A6C0AKM0"/>
<name>A0A6C0AKM0_9ZZZZ</name>
<protein>
    <submittedName>
        <fullName evidence="1">Uncharacterized protein</fullName>
    </submittedName>
</protein>